<evidence type="ECO:0000313" key="2">
    <source>
        <dbReference type="EMBL" id="GMR55014.1"/>
    </source>
</evidence>
<proteinExistence type="predicted"/>
<dbReference type="AlphaFoldDB" id="A0AAN5D3M1"/>
<comment type="caution">
    <text evidence="2">The sequence shown here is derived from an EMBL/GenBank/DDBJ whole genome shotgun (WGS) entry which is preliminary data.</text>
</comment>
<dbReference type="SUPFAM" id="SSF54695">
    <property type="entry name" value="POZ domain"/>
    <property type="match status" value="1"/>
</dbReference>
<dbReference type="CDD" id="cd18186">
    <property type="entry name" value="BTB_POZ_ZBTB_KLHL-like"/>
    <property type="match status" value="1"/>
</dbReference>
<gene>
    <name evidence="2" type="ORF">PMAYCL1PPCAC_25209</name>
</gene>
<evidence type="ECO:0000313" key="3">
    <source>
        <dbReference type="Proteomes" id="UP001328107"/>
    </source>
</evidence>
<reference evidence="3" key="1">
    <citation type="submission" date="2022-10" db="EMBL/GenBank/DDBJ databases">
        <title>Genome assembly of Pristionchus species.</title>
        <authorList>
            <person name="Yoshida K."/>
            <person name="Sommer R.J."/>
        </authorList>
    </citation>
    <scope>NUCLEOTIDE SEQUENCE [LARGE SCALE GENOMIC DNA]</scope>
    <source>
        <strain evidence="3">RS5460</strain>
    </source>
</reference>
<dbReference type="InterPro" id="IPR002083">
    <property type="entry name" value="MATH/TRAF_dom"/>
</dbReference>
<sequence length="326" mass="37680">MKTTQPDGVIRIEIAKVSELDLKGCIGKSPETFVKGVPWYATAWTCFPLHACLNCGLDQLVPWTVDVDTEFVLPHPDSTKHLTVEESFHFTKRNCEHGSTILRRDENFIRKLKEFSTDDKITIEIRLWLSNMKGIRCLPHIDFTDPNDPRHNLTLVMEGGKVYVNKGILAFHSCVFNVMFYGDFAEKNKTEIELKDVDREEFIELLHVIYHSNRKITFASAEFLLKLSDQFQIESVIDRIENYLINDCLRLSKAMILRLADQYRLSAVKEERLSKITFVSTFEAIEKDPVYNDLSDEMKAAILERKVAVMERESSSDDSSDSDWRD</sequence>
<dbReference type="EMBL" id="BTRK01000005">
    <property type="protein sequence ID" value="GMR55014.1"/>
    <property type="molecule type" value="Genomic_DNA"/>
</dbReference>
<feature type="domain" description="BTB" evidence="1">
    <location>
        <begin position="151"/>
        <end position="218"/>
    </location>
</feature>
<dbReference type="SMART" id="SM00225">
    <property type="entry name" value="BTB"/>
    <property type="match status" value="1"/>
</dbReference>
<dbReference type="PANTHER" id="PTHR47022">
    <property type="entry name" value="BTB AND MATH DOMAIN-CONTAINING PROTEIN 36-RELATED"/>
    <property type="match status" value="1"/>
</dbReference>
<name>A0AAN5D3M1_9BILA</name>
<dbReference type="Gene3D" id="3.30.710.10">
    <property type="entry name" value="Potassium Channel Kv1.1, Chain A"/>
    <property type="match status" value="1"/>
</dbReference>
<dbReference type="Pfam" id="PF00651">
    <property type="entry name" value="BTB"/>
    <property type="match status" value="1"/>
</dbReference>
<dbReference type="Proteomes" id="UP001328107">
    <property type="component" value="Unassembled WGS sequence"/>
</dbReference>
<dbReference type="Pfam" id="PF00917">
    <property type="entry name" value="MATH"/>
    <property type="match status" value="1"/>
</dbReference>
<evidence type="ECO:0000259" key="1">
    <source>
        <dbReference type="PROSITE" id="PS50097"/>
    </source>
</evidence>
<dbReference type="PROSITE" id="PS50097">
    <property type="entry name" value="BTB"/>
    <property type="match status" value="1"/>
</dbReference>
<protein>
    <recommendedName>
        <fullName evidence="1">BTB domain-containing protein</fullName>
    </recommendedName>
</protein>
<keyword evidence="3" id="KW-1185">Reference proteome</keyword>
<accession>A0AAN5D3M1</accession>
<organism evidence="2 3">
    <name type="scientific">Pristionchus mayeri</name>
    <dbReference type="NCBI Taxonomy" id="1317129"/>
    <lineage>
        <taxon>Eukaryota</taxon>
        <taxon>Metazoa</taxon>
        <taxon>Ecdysozoa</taxon>
        <taxon>Nematoda</taxon>
        <taxon>Chromadorea</taxon>
        <taxon>Rhabditida</taxon>
        <taxon>Rhabditina</taxon>
        <taxon>Diplogasteromorpha</taxon>
        <taxon>Diplogasteroidea</taxon>
        <taxon>Neodiplogasteridae</taxon>
        <taxon>Pristionchus</taxon>
    </lineage>
</organism>
<dbReference type="InterPro" id="IPR000210">
    <property type="entry name" value="BTB/POZ_dom"/>
</dbReference>
<dbReference type="PANTHER" id="PTHR47022:SF1">
    <property type="entry name" value="BTB AND MATH DOMAIN-CONTAINING PROTEIN 36-RELATED"/>
    <property type="match status" value="1"/>
</dbReference>
<dbReference type="InterPro" id="IPR011333">
    <property type="entry name" value="SKP1/BTB/POZ_sf"/>
</dbReference>